<dbReference type="CDD" id="cd12148">
    <property type="entry name" value="fungal_TF_MHR"/>
    <property type="match status" value="1"/>
</dbReference>
<evidence type="ECO:0000256" key="6">
    <source>
        <dbReference type="SAM" id="MobiDB-lite"/>
    </source>
</evidence>
<gene>
    <name evidence="7" type="ORF">CCHR01_00250</name>
</gene>
<dbReference type="GO" id="GO:0005634">
    <property type="term" value="C:nucleus"/>
    <property type="evidence" value="ECO:0007669"/>
    <property type="project" value="UniProtKB-SubCell"/>
</dbReference>
<keyword evidence="3" id="KW-0805">Transcription regulation</keyword>
<feature type="compositionally biased region" description="Basic and acidic residues" evidence="6">
    <location>
        <begin position="464"/>
        <end position="475"/>
    </location>
</feature>
<evidence type="ECO:0000313" key="8">
    <source>
        <dbReference type="Proteomes" id="UP001243330"/>
    </source>
</evidence>
<evidence type="ECO:0000313" key="7">
    <source>
        <dbReference type="EMBL" id="KAK1857176.1"/>
    </source>
</evidence>
<dbReference type="PANTHER" id="PTHR47338:SF5">
    <property type="entry name" value="ZN(II)2CYS6 TRANSCRIPTION FACTOR (EUROFUNG)"/>
    <property type="match status" value="1"/>
</dbReference>
<feature type="compositionally biased region" description="Basic and acidic residues" evidence="6">
    <location>
        <begin position="555"/>
        <end position="566"/>
    </location>
</feature>
<comment type="subcellular location">
    <subcellularLocation>
        <location evidence="1">Nucleus</location>
    </subcellularLocation>
</comment>
<keyword evidence="8" id="KW-1185">Reference proteome</keyword>
<evidence type="ECO:0000256" key="3">
    <source>
        <dbReference type="ARBA" id="ARBA00023015"/>
    </source>
</evidence>
<feature type="region of interest" description="Disordered" evidence="6">
    <location>
        <begin position="462"/>
        <end position="507"/>
    </location>
</feature>
<keyword evidence="4" id="KW-0804">Transcription</keyword>
<dbReference type="GO" id="GO:0046872">
    <property type="term" value="F:metal ion binding"/>
    <property type="evidence" value="ECO:0007669"/>
    <property type="project" value="UniProtKB-KW"/>
</dbReference>
<evidence type="ECO:0000256" key="4">
    <source>
        <dbReference type="ARBA" id="ARBA00023163"/>
    </source>
</evidence>
<keyword evidence="2" id="KW-0479">Metal-binding</keyword>
<sequence>MHLVLTFFATVNRQECPLLPFCYFLSLLESGQATRHLCHAMCAASVPFSRQSVRSAPFDCEVFASDARECLSSGHENTLQLKFQRILSLGVLSVFETYQGRGLQAWYDITMAAASIPPLRQSLTKVDEEISQILDRIDGYLKVASAFQSIGHIIEPFGTCSFKWPVLIDAEDHESANTLIPSMLLPQLAQLLLRCVALAREDMTQMKPAPWSIDSSFMALKRDLDALYALHAGDLALTQETVCSVLHDEQHTGERLTTLTMSYGARILLNRVFLPVGVVPWDHAGTAECRERTASKDQTNHRHTRKEIVFPSAPEAFRKERSVACMDGARRATLLCRKILELDMCSPPFLGYILFLAGSVFLSQLRAENDHARRNESVNHLKVVFTVLGTMRTFFSPAHLWIDTLFRIHALRPLHESSLPSGSSVHLFSSFFARFQGLSEPPFCPMDPAAISMIKSQPTNASKLYDENQQSRKDVSVAGGGLDEKRGRMSETAPGKKGASSQPSPLDDYARAIGNVVDDLDKDEASTTEFDYMQSLVMLADPAPGKSTSQASLSSRHERVSHRTEPHSQNIPAIAADNQLQQASCEASGGHQLTAEEFDAMIDEALFPSFDDTVVNDAIDRDLGPGDGPTLLSNQCPQTYDATATVRSPLSAFLTDLSNEGGPGWEFSLLQSSPIHNR</sequence>
<reference evidence="7" key="1">
    <citation type="submission" date="2023-01" db="EMBL/GenBank/DDBJ databases">
        <title>Colletotrichum chrysophilum M932 genome sequence.</title>
        <authorList>
            <person name="Baroncelli R."/>
        </authorList>
    </citation>
    <scope>NUCLEOTIDE SEQUENCE</scope>
    <source>
        <strain evidence="7">M932</strain>
    </source>
</reference>
<comment type="caution">
    <text evidence="7">The sequence shown here is derived from an EMBL/GenBank/DDBJ whole genome shotgun (WGS) entry which is preliminary data.</text>
</comment>
<dbReference type="GO" id="GO:0000981">
    <property type="term" value="F:DNA-binding transcription factor activity, RNA polymerase II-specific"/>
    <property type="evidence" value="ECO:0007669"/>
    <property type="project" value="InterPro"/>
</dbReference>
<dbReference type="PANTHER" id="PTHR47338">
    <property type="entry name" value="ZN(II)2CYS6 TRANSCRIPTION FACTOR (EUROFUNG)-RELATED"/>
    <property type="match status" value="1"/>
</dbReference>
<evidence type="ECO:0000256" key="2">
    <source>
        <dbReference type="ARBA" id="ARBA00022723"/>
    </source>
</evidence>
<organism evidence="7 8">
    <name type="scientific">Colletotrichum chrysophilum</name>
    <dbReference type="NCBI Taxonomy" id="1836956"/>
    <lineage>
        <taxon>Eukaryota</taxon>
        <taxon>Fungi</taxon>
        <taxon>Dikarya</taxon>
        <taxon>Ascomycota</taxon>
        <taxon>Pezizomycotina</taxon>
        <taxon>Sordariomycetes</taxon>
        <taxon>Hypocreomycetidae</taxon>
        <taxon>Glomerellales</taxon>
        <taxon>Glomerellaceae</taxon>
        <taxon>Colletotrichum</taxon>
        <taxon>Colletotrichum gloeosporioides species complex</taxon>
    </lineage>
</organism>
<dbReference type="Proteomes" id="UP001243330">
    <property type="component" value="Unassembled WGS sequence"/>
</dbReference>
<dbReference type="AlphaFoldDB" id="A0AAD9EUI8"/>
<proteinExistence type="predicted"/>
<protein>
    <submittedName>
        <fullName evidence="7">Uncharacterized protein</fullName>
    </submittedName>
</protein>
<dbReference type="InterPro" id="IPR050815">
    <property type="entry name" value="TF_fung"/>
</dbReference>
<evidence type="ECO:0000256" key="5">
    <source>
        <dbReference type="ARBA" id="ARBA00023242"/>
    </source>
</evidence>
<accession>A0AAD9EUI8</accession>
<feature type="region of interest" description="Disordered" evidence="6">
    <location>
        <begin position="542"/>
        <end position="567"/>
    </location>
</feature>
<dbReference type="EMBL" id="JAQOWY010000002">
    <property type="protein sequence ID" value="KAK1857176.1"/>
    <property type="molecule type" value="Genomic_DNA"/>
</dbReference>
<name>A0AAD9EUI8_9PEZI</name>
<keyword evidence="5" id="KW-0539">Nucleus</keyword>
<evidence type="ECO:0000256" key="1">
    <source>
        <dbReference type="ARBA" id="ARBA00004123"/>
    </source>
</evidence>